<dbReference type="PATRIC" id="fig|1473.5.peg.1283"/>
<dbReference type="Proteomes" id="UP000036780">
    <property type="component" value="Unassembled WGS sequence"/>
</dbReference>
<dbReference type="GeneID" id="66871515"/>
<dbReference type="PANTHER" id="PTHR37305">
    <property type="entry name" value="INTEGRAL MEMBRANE PROTEIN-RELATED"/>
    <property type="match status" value="1"/>
</dbReference>
<evidence type="ECO:0000256" key="1">
    <source>
        <dbReference type="SAM" id="Phobius"/>
    </source>
</evidence>
<dbReference type="EMBL" id="LGTO01000007">
    <property type="protein sequence ID" value="KNE19478.1"/>
    <property type="molecule type" value="Genomic_DNA"/>
</dbReference>
<protein>
    <submittedName>
        <fullName evidence="2">Bacitracin ABC transporter permease</fullName>
    </submittedName>
</protein>
<sequence>MNKFATSSSVEYEKFFHSKIPLITLVVCMLVPFIGGFFMFVLKNPDFAERLGFISKKAQLIGTADWPSYLSLLAQAISIGGLIVFGFIMSWIFGREYSDRTIKDLLALPISRHMVVLAKFVVAVCWCLILSIFVLALGLLVGIMVNIPGWSQEIIVQGITIYGVCATLTILVSTPVAFVASIGQGYLSPLGFMIFTLVLAQIVTVAGYGRFFPWAIPTLASGAAGNGSFIVLAGISLTILLLTSAIGLISTMLWWRYADQH</sequence>
<gene>
    <name evidence="2" type="ORF">AFK71_13400</name>
</gene>
<feature type="transmembrane region" description="Helical" evidence="1">
    <location>
        <begin position="229"/>
        <end position="255"/>
    </location>
</feature>
<keyword evidence="1" id="KW-1133">Transmembrane helix</keyword>
<dbReference type="RefSeq" id="WP_050352014.1">
    <property type="nucleotide sequence ID" value="NZ_CP073011.1"/>
</dbReference>
<dbReference type="OrthoDB" id="4336274at2"/>
<feature type="transmembrane region" description="Helical" evidence="1">
    <location>
        <begin position="114"/>
        <end position="147"/>
    </location>
</feature>
<evidence type="ECO:0000313" key="3">
    <source>
        <dbReference type="Proteomes" id="UP000036780"/>
    </source>
</evidence>
<keyword evidence="1" id="KW-0812">Transmembrane</keyword>
<feature type="transmembrane region" description="Helical" evidence="1">
    <location>
        <begin position="20"/>
        <end position="42"/>
    </location>
</feature>
<dbReference type="Pfam" id="PF12730">
    <property type="entry name" value="ABC2_membrane_4"/>
    <property type="match status" value="1"/>
</dbReference>
<keyword evidence="1" id="KW-0472">Membrane</keyword>
<reference evidence="3" key="1">
    <citation type="submission" date="2015-07" db="EMBL/GenBank/DDBJ databases">
        <title>Fjat-10053 dsm26.</title>
        <authorList>
            <person name="Liu B."/>
            <person name="Wang J."/>
            <person name="Zhu Y."/>
            <person name="Liu G."/>
            <person name="Chen Q."/>
            <person name="Chen Z."/>
            <person name="Lan J."/>
            <person name="Che J."/>
            <person name="Ge C."/>
            <person name="Shi H."/>
            <person name="Pan Z."/>
            <person name="Liu X."/>
        </authorList>
    </citation>
    <scope>NUCLEOTIDE SEQUENCE [LARGE SCALE GENOMIC DNA]</scope>
    <source>
        <strain evidence="3">DSM 26</strain>
    </source>
</reference>
<dbReference type="AlphaFoldDB" id="A0A0L0QMJ1"/>
<organism evidence="2 3">
    <name type="scientific">Virgibacillus pantothenticus</name>
    <dbReference type="NCBI Taxonomy" id="1473"/>
    <lineage>
        <taxon>Bacteria</taxon>
        <taxon>Bacillati</taxon>
        <taxon>Bacillota</taxon>
        <taxon>Bacilli</taxon>
        <taxon>Bacillales</taxon>
        <taxon>Bacillaceae</taxon>
        <taxon>Virgibacillus</taxon>
    </lineage>
</organism>
<feature type="transmembrane region" description="Helical" evidence="1">
    <location>
        <begin position="159"/>
        <end position="183"/>
    </location>
</feature>
<feature type="transmembrane region" description="Helical" evidence="1">
    <location>
        <begin position="72"/>
        <end position="93"/>
    </location>
</feature>
<dbReference type="PANTHER" id="PTHR37305:SF1">
    <property type="entry name" value="MEMBRANE PROTEIN"/>
    <property type="match status" value="1"/>
</dbReference>
<accession>A0A0L0QMJ1</accession>
<proteinExistence type="predicted"/>
<comment type="caution">
    <text evidence="2">The sequence shown here is derived from an EMBL/GenBank/DDBJ whole genome shotgun (WGS) entry which is preliminary data.</text>
</comment>
<keyword evidence="3" id="KW-1185">Reference proteome</keyword>
<feature type="transmembrane region" description="Helical" evidence="1">
    <location>
        <begin position="190"/>
        <end position="209"/>
    </location>
</feature>
<evidence type="ECO:0000313" key="2">
    <source>
        <dbReference type="EMBL" id="KNE19478.1"/>
    </source>
</evidence>
<name>A0A0L0QMJ1_VIRPA</name>